<dbReference type="PANTHER" id="PTHR43167">
    <property type="entry name" value="PUTATIVE (AFU_ORTHOLOGUE AFUA_6G01830)-RELATED"/>
    <property type="match status" value="1"/>
</dbReference>
<dbReference type="EMBL" id="CP093313">
    <property type="protein sequence ID" value="UWZ82650.1"/>
    <property type="molecule type" value="Genomic_DNA"/>
</dbReference>
<dbReference type="EC" id="2.1.1.-" evidence="4"/>
<dbReference type="GO" id="GO:0008171">
    <property type="term" value="F:O-methyltransferase activity"/>
    <property type="evidence" value="ECO:0007669"/>
    <property type="project" value="InterPro"/>
</dbReference>
<keyword evidence="5" id="KW-1185">Reference proteome</keyword>
<keyword evidence="3" id="KW-0949">S-adenosyl-L-methionine</keyword>
<dbReference type="KEGG" id="orp:MOP44_19015"/>
<organism evidence="4 5">
    <name type="scientific">Occallatibacter riparius</name>
    <dbReference type="NCBI Taxonomy" id="1002689"/>
    <lineage>
        <taxon>Bacteria</taxon>
        <taxon>Pseudomonadati</taxon>
        <taxon>Acidobacteriota</taxon>
        <taxon>Terriglobia</taxon>
        <taxon>Terriglobales</taxon>
        <taxon>Acidobacteriaceae</taxon>
        <taxon>Occallatibacter</taxon>
    </lineage>
</organism>
<dbReference type="GO" id="GO:0032259">
    <property type="term" value="P:methylation"/>
    <property type="evidence" value="ECO:0007669"/>
    <property type="project" value="UniProtKB-KW"/>
</dbReference>
<dbReference type="InterPro" id="IPR029063">
    <property type="entry name" value="SAM-dependent_MTases_sf"/>
</dbReference>
<dbReference type="AlphaFoldDB" id="A0A9J7BLJ8"/>
<dbReference type="PANTHER" id="PTHR43167:SF1">
    <property type="entry name" value="PUTATIVE (AFU_ORTHOLOGUE AFUA_6G01830)-RELATED"/>
    <property type="match status" value="1"/>
</dbReference>
<keyword evidence="2 4" id="KW-0808">Transferase</keyword>
<reference evidence="4" key="1">
    <citation type="submission" date="2021-04" db="EMBL/GenBank/DDBJ databases">
        <title>Phylogenetic analysis of Acidobacteriaceae.</title>
        <authorList>
            <person name="Qiu L."/>
            <person name="Zhang Q."/>
        </authorList>
    </citation>
    <scope>NUCLEOTIDE SEQUENCE</scope>
    <source>
        <strain evidence="4">DSM 25168</strain>
    </source>
</reference>
<dbReference type="InterPro" id="IPR002935">
    <property type="entry name" value="SAM_O-MeTrfase"/>
</dbReference>
<evidence type="ECO:0000313" key="5">
    <source>
        <dbReference type="Proteomes" id="UP001059380"/>
    </source>
</evidence>
<name>A0A9J7BLJ8_9BACT</name>
<protein>
    <submittedName>
        <fullName evidence="4">Class I SAM-dependent methyltransferase</fullName>
        <ecNumber evidence="4">2.1.1.-</ecNumber>
    </submittedName>
</protein>
<dbReference type="CDD" id="cd02440">
    <property type="entry name" value="AdoMet_MTases"/>
    <property type="match status" value="1"/>
</dbReference>
<evidence type="ECO:0000256" key="1">
    <source>
        <dbReference type="ARBA" id="ARBA00022603"/>
    </source>
</evidence>
<dbReference type="Gene3D" id="3.40.50.150">
    <property type="entry name" value="Vaccinia Virus protein VP39"/>
    <property type="match status" value="1"/>
</dbReference>
<dbReference type="RefSeq" id="WP_260791837.1">
    <property type="nucleotide sequence ID" value="NZ_CP093313.1"/>
</dbReference>
<sequence length="192" mass="20884">MNETLFLNPPAAVNAIEARTQELQFAMASEPRTGMLLRTLAATKPGGRILELGTGTGLATAWLLDGMDAASTLISVDTDEQVQQVARDVLGQDKRLTLLAVDACGFLWRQKQASFDLVFADAMPGKYVALDEALDLVKPGGYYIVDDMLPQPTWPEGHDQKAAALMEQLAQDTRFRSAAMSWASGIIVMVRK</sequence>
<proteinExistence type="predicted"/>
<accession>A0A9J7BLJ8</accession>
<dbReference type="Pfam" id="PF01596">
    <property type="entry name" value="Methyltransf_3"/>
    <property type="match status" value="1"/>
</dbReference>
<evidence type="ECO:0000313" key="4">
    <source>
        <dbReference type="EMBL" id="UWZ82650.1"/>
    </source>
</evidence>
<dbReference type="SUPFAM" id="SSF53335">
    <property type="entry name" value="S-adenosyl-L-methionine-dependent methyltransferases"/>
    <property type="match status" value="1"/>
</dbReference>
<evidence type="ECO:0000256" key="3">
    <source>
        <dbReference type="ARBA" id="ARBA00022691"/>
    </source>
</evidence>
<evidence type="ECO:0000256" key="2">
    <source>
        <dbReference type="ARBA" id="ARBA00022679"/>
    </source>
</evidence>
<gene>
    <name evidence="4" type="ORF">MOP44_19015</name>
</gene>
<dbReference type="Proteomes" id="UP001059380">
    <property type="component" value="Chromosome"/>
</dbReference>
<dbReference type="PROSITE" id="PS51682">
    <property type="entry name" value="SAM_OMT_I"/>
    <property type="match status" value="1"/>
</dbReference>
<keyword evidence="1 4" id="KW-0489">Methyltransferase</keyword>